<evidence type="ECO:0000313" key="2">
    <source>
        <dbReference type="Proteomes" id="UP000245468"/>
    </source>
</evidence>
<dbReference type="Proteomes" id="UP000245468">
    <property type="component" value="Chromosome"/>
</dbReference>
<evidence type="ECO:0000313" key="1">
    <source>
        <dbReference type="EMBL" id="AWL08110.1"/>
    </source>
</evidence>
<organism evidence="1 2">
    <name type="scientific">Aquirufa nivalisilvae</name>
    <dbReference type="NCBI Taxonomy" id="2516557"/>
    <lineage>
        <taxon>Bacteria</taxon>
        <taxon>Pseudomonadati</taxon>
        <taxon>Bacteroidota</taxon>
        <taxon>Cytophagia</taxon>
        <taxon>Cytophagales</taxon>
        <taxon>Flectobacillaceae</taxon>
        <taxon>Aquirufa</taxon>
    </lineage>
</organism>
<dbReference type="KEGG" id="psez:HME7025_00227"/>
<proteinExistence type="predicted"/>
<keyword evidence="2" id="KW-1185">Reference proteome</keyword>
<reference evidence="2" key="1">
    <citation type="submission" date="2018-05" db="EMBL/GenBank/DDBJ databases">
        <title>Pseudarcicella sp. HME7025 Genome sequencing and assembly.</title>
        <authorList>
            <person name="Kim H."/>
            <person name="Kang H."/>
            <person name="Joh K."/>
        </authorList>
    </citation>
    <scope>NUCLEOTIDE SEQUENCE [LARGE SCALE GENOMIC DNA]</scope>
    <source>
        <strain evidence="2">HME7025</strain>
    </source>
</reference>
<sequence length="129" mass="14562">MSSSFRFYCFFVLLGLLTSCTKQPDLTGFDVEKFVQDEAGCQGNRASQIAWLKTHKENLKGVSSNDIEDILGKPDIQQLADRNQEYYVYFLEKGPHCDKITNPSQAYCMAFRFSAIGLATEITFQNGLP</sequence>
<accession>A0A2S2DSU7</accession>
<dbReference type="RefSeq" id="WP_226998253.1">
    <property type="nucleotide sequence ID" value="NZ_CP029346.1"/>
</dbReference>
<gene>
    <name evidence="1" type="ORF">HME7025_00227</name>
</gene>
<dbReference type="EMBL" id="CP029346">
    <property type="protein sequence ID" value="AWL08110.1"/>
    <property type="molecule type" value="Genomic_DNA"/>
</dbReference>
<dbReference type="PROSITE" id="PS51257">
    <property type="entry name" value="PROKAR_LIPOPROTEIN"/>
    <property type="match status" value="1"/>
</dbReference>
<dbReference type="AlphaFoldDB" id="A0A2S2DSU7"/>
<name>A0A2S2DSU7_9BACT</name>
<protein>
    <submittedName>
        <fullName evidence="1">Uncharacterized protein</fullName>
    </submittedName>
</protein>